<name>A0A941FC11_9ACTN</name>
<reference evidence="1 2" key="1">
    <citation type="submission" date="2021-04" db="EMBL/GenBank/DDBJ databases">
        <title>Characterization of the biosynthetic gene cluster of new lipopeptides with antitumor activity in the genome of the marine Streptomyces PHM034.</title>
        <authorList>
            <person name="Ceniceros A."/>
            <person name="Canedo L."/>
            <person name="Mendez C."/>
            <person name="Olano C."/>
            <person name="Schleissner C."/>
            <person name="Cuevas C."/>
            <person name="De La Calle F."/>
            <person name="Salas J.A."/>
        </authorList>
    </citation>
    <scope>NUCLEOTIDE SEQUENCE [LARGE SCALE GENOMIC DNA]</scope>
    <source>
        <strain evidence="1 2">PHM034</strain>
    </source>
</reference>
<keyword evidence="2" id="KW-1185">Reference proteome</keyword>
<dbReference type="AlphaFoldDB" id="A0A941FC11"/>
<evidence type="ECO:0000313" key="2">
    <source>
        <dbReference type="Proteomes" id="UP000682308"/>
    </source>
</evidence>
<protein>
    <submittedName>
        <fullName evidence="1">Uncharacterized protein</fullName>
    </submittedName>
</protein>
<dbReference type="Proteomes" id="UP000682308">
    <property type="component" value="Unassembled WGS sequence"/>
</dbReference>
<comment type="caution">
    <text evidence="1">The sequence shown here is derived from an EMBL/GenBank/DDBJ whole genome shotgun (WGS) entry which is preliminary data.</text>
</comment>
<evidence type="ECO:0000313" key="1">
    <source>
        <dbReference type="EMBL" id="MBR8641758.1"/>
    </source>
</evidence>
<organism evidence="1 2">
    <name type="scientific">Streptomyces tuirus</name>
    <dbReference type="NCBI Taxonomy" id="68278"/>
    <lineage>
        <taxon>Bacteria</taxon>
        <taxon>Bacillati</taxon>
        <taxon>Actinomycetota</taxon>
        <taxon>Actinomycetes</taxon>
        <taxon>Kitasatosporales</taxon>
        <taxon>Streptomycetaceae</taxon>
        <taxon>Streptomyces</taxon>
    </lineage>
</organism>
<accession>A0A941FC11</accession>
<gene>
    <name evidence="1" type="ORF">KEF29_26555</name>
</gene>
<sequence length="92" mass="9520">MFNSKKIAATAAAGVLGSFALLGVGVGQAFGHEGSANCSEDSQGNVRCEQREYRQVTDKNGNVLLVNRSETSCSGSGQVSCGTSFVLKSKKS</sequence>
<proteinExistence type="predicted"/>
<dbReference type="EMBL" id="JAGTPG010000002">
    <property type="protein sequence ID" value="MBR8641758.1"/>
    <property type="molecule type" value="Genomic_DNA"/>
</dbReference>